<evidence type="ECO:0000256" key="4">
    <source>
        <dbReference type="ARBA" id="ARBA00035174"/>
    </source>
</evidence>
<evidence type="ECO:0000256" key="3">
    <source>
        <dbReference type="ARBA" id="ARBA00023274"/>
    </source>
</evidence>
<dbReference type="HAMAP" id="MF_00373">
    <property type="entry name" value="Ribosomal_bL28"/>
    <property type="match status" value="1"/>
</dbReference>
<dbReference type="PANTHER" id="PTHR39080:SF1">
    <property type="entry name" value="LARGE RIBOSOMAL SUBUNIT PROTEIN BL28A"/>
    <property type="match status" value="1"/>
</dbReference>
<dbReference type="InterPro" id="IPR034704">
    <property type="entry name" value="Ribosomal_bL28/bL31-like_sf"/>
</dbReference>
<sequence>MARKCALSGIGPLAGNNRSHAMNSSRRKWNPNLQPVKIGGKTLMISARTLKNLKKNNALDNKK</sequence>
<dbReference type="NCBIfam" id="TIGR00009">
    <property type="entry name" value="L28"/>
    <property type="match status" value="1"/>
</dbReference>
<evidence type="ECO:0000256" key="2">
    <source>
        <dbReference type="ARBA" id="ARBA00022980"/>
    </source>
</evidence>
<dbReference type="Gene3D" id="2.30.170.40">
    <property type="entry name" value="Ribosomal protein L28/L24"/>
    <property type="match status" value="1"/>
</dbReference>
<evidence type="ECO:0000256" key="1">
    <source>
        <dbReference type="ARBA" id="ARBA00008760"/>
    </source>
</evidence>
<evidence type="ECO:0000313" key="7">
    <source>
        <dbReference type="EMBL" id="BDT03442.1"/>
    </source>
</evidence>
<dbReference type="RefSeq" id="WP_281749430.1">
    <property type="nucleotide sequence ID" value="NZ_AP026933.1"/>
</dbReference>
<protein>
    <recommendedName>
        <fullName evidence="4 5">Large ribosomal subunit protein bL28</fullName>
    </recommendedName>
</protein>
<organism evidence="7 8">
    <name type="scientific">Spiroplasma ixodetis</name>
    <dbReference type="NCBI Taxonomy" id="2141"/>
    <lineage>
        <taxon>Bacteria</taxon>
        <taxon>Bacillati</taxon>
        <taxon>Mycoplasmatota</taxon>
        <taxon>Mollicutes</taxon>
        <taxon>Entomoplasmatales</taxon>
        <taxon>Spiroplasmataceae</taxon>
        <taxon>Spiroplasma</taxon>
    </lineage>
</organism>
<dbReference type="GO" id="GO:0005840">
    <property type="term" value="C:ribosome"/>
    <property type="evidence" value="ECO:0007669"/>
    <property type="project" value="UniProtKB-KW"/>
</dbReference>
<dbReference type="Pfam" id="PF00830">
    <property type="entry name" value="Ribosomal_L28"/>
    <property type="match status" value="1"/>
</dbReference>
<evidence type="ECO:0000256" key="5">
    <source>
        <dbReference type="HAMAP-Rule" id="MF_00373"/>
    </source>
</evidence>
<keyword evidence="3 5" id="KW-0687">Ribonucleoprotein</keyword>
<dbReference type="InterPro" id="IPR026569">
    <property type="entry name" value="Ribosomal_bL28"/>
</dbReference>
<dbReference type="InterPro" id="IPR050096">
    <property type="entry name" value="Bacterial_rp_bL28"/>
</dbReference>
<dbReference type="InterPro" id="IPR037147">
    <property type="entry name" value="Ribosomal_bL28_sf"/>
</dbReference>
<gene>
    <name evidence="5 7" type="primary">rpmB</name>
    <name evidence="7" type="ORF">SHM_10880</name>
</gene>
<keyword evidence="2 5" id="KW-0689">Ribosomal protein</keyword>
<dbReference type="PANTHER" id="PTHR39080">
    <property type="entry name" value="50S RIBOSOMAL PROTEIN L28"/>
    <property type="match status" value="1"/>
</dbReference>
<accession>A0ABN6SXR5</accession>
<comment type="similarity">
    <text evidence="1 5">Belongs to the bacterial ribosomal protein bL28 family.</text>
</comment>
<dbReference type="EMBL" id="AP026933">
    <property type="protein sequence ID" value="BDT03442.1"/>
    <property type="molecule type" value="Genomic_DNA"/>
</dbReference>
<evidence type="ECO:0000313" key="8">
    <source>
        <dbReference type="Proteomes" id="UP001163387"/>
    </source>
</evidence>
<evidence type="ECO:0000256" key="6">
    <source>
        <dbReference type="SAM" id="MobiDB-lite"/>
    </source>
</evidence>
<dbReference type="Proteomes" id="UP001163387">
    <property type="component" value="Chromosome"/>
</dbReference>
<dbReference type="InterPro" id="IPR001383">
    <property type="entry name" value="Ribosomal_bL28_bact-type"/>
</dbReference>
<keyword evidence="8" id="KW-1185">Reference proteome</keyword>
<feature type="region of interest" description="Disordered" evidence="6">
    <location>
        <begin position="1"/>
        <end position="35"/>
    </location>
</feature>
<proteinExistence type="inferred from homology"/>
<reference evidence="7 8" key="1">
    <citation type="journal article" date="2022" name="Front. Microbiol.">
        <title>Male-killing mechanisms vary between Spiroplasma species.</title>
        <authorList>
            <person name="Arai H."/>
            <person name="Inoue M."/>
            <person name="Kageyama D."/>
        </authorList>
    </citation>
    <scope>NUCLEOTIDE SEQUENCE [LARGE SCALE GENOMIC DNA]</scope>
    <source>
        <strain evidence="8">sHm</strain>
    </source>
</reference>
<dbReference type="SUPFAM" id="SSF143800">
    <property type="entry name" value="L28p-like"/>
    <property type="match status" value="1"/>
</dbReference>
<name>A0ABN6SXR5_9MOLU</name>